<sequence>MNSSEPHDFSAFITIGERLEGALSQVNVIVKLAKPNFIAFYLPPEMDINTPEAFYDFAETMLIMSGITAHTELEFHYFRNDQFLGGIKFPANMIVD</sequence>
<comment type="caution">
    <text evidence="1">The sequence shown here is derived from an EMBL/GenBank/DDBJ whole genome shotgun (WGS) entry which is preliminary data.</text>
</comment>
<protein>
    <submittedName>
        <fullName evidence="1">Uncharacterized protein</fullName>
    </submittedName>
</protein>
<dbReference type="AlphaFoldDB" id="A0A317F8E2"/>
<organism evidence="1 2">
    <name type="scientific">Pedobacter paludis</name>
    <dbReference type="NCBI Taxonomy" id="2203212"/>
    <lineage>
        <taxon>Bacteria</taxon>
        <taxon>Pseudomonadati</taxon>
        <taxon>Bacteroidota</taxon>
        <taxon>Sphingobacteriia</taxon>
        <taxon>Sphingobacteriales</taxon>
        <taxon>Sphingobacteriaceae</taxon>
        <taxon>Pedobacter</taxon>
    </lineage>
</organism>
<reference evidence="2" key="1">
    <citation type="submission" date="2018-05" db="EMBL/GenBank/DDBJ databases">
        <title>Pedobacter paludis sp. nov., isolated from wetland soil.</title>
        <authorList>
            <person name="Zhang Y."/>
        </authorList>
    </citation>
    <scope>NUCLEOTIDE SEQUENCE [LARGE SCALE GENOMIC DNA]</scope>
    <source>
        <strain evidence="2">R-8</strain>
    </source>
</reference>
<gene>
    <name evidence="1" type="ORF">DF947_04350</name>
</gene>
<dbReference type="Proteomes" id="UP000245391">
    <property type="component" value="Unassembled WGS sequence"/>
</dbReference>
<keyword evidence="2" id="KW-1185">Reference proteome</keyword>
<evidence type="ECO:0000313" key="1">
    <source>
        <dbReference type="EMBL" id="PWS33846.1"/>
    </source>
</evidence>
<dbReference type="EMBL" id="QGNY01000001">
    <property type="protein sequence ID" value="PWS33846.1"/>
    <property type="molecule type" value="Genomic_DNA"/>
</dbReference>
<name>A0A317F8E2_9SPHI</name>
<proteinExistence type="predicted"/>
<dbReference type="RefSeq" id="WP_109928426.1">
    <property type="nucleotide sequence ID" value="NZ_QGNY01000001.1"/>
</dbReference>
<evidence type="ECO:0000313" key="2">
    <source>
        <dbReference type="Proteomes" id="UP000245391"/>
    </source>
</evidence>
<accession>A0A317F8E2</accession>